<proteinExistence type="predicted"/>
<feature type="coiled-coil region" evidence="1">
    <location>
        <begin position="81"/>
        <end position="108"/>
    </location>
</feature>
<accession>A0ABW5T688</accession>
<organism evidence="3 4">
    <name type="scientific">Hyunsoonleella rubra</name>
    <dbReference type="NCBI Taxonomy" id="1737062"/>
    <lineage>
        <taxon>Bacteria</taxon>
        <taxon>Pseudomonadati</taxon>
        <taxon>Bacteroidota</taxon>
        <taxon>Flavobacteriia</taxon>
        <taxon>Flavobacteriales</taxon>
        <taxon>Flavobacteriaceae</taxon>
    </lineage>
</organism>
<feature type="transmembrane region" description="Helical" evidence="2">
    <location>
        <begin position="58"/>
        <end position="75"/>
    </location>
</feature>
<dbReference type="Proteomes" id="UP001597476">
    <property type="component" value="Unassembled WGS sequence"/>
</dbReference>
<evidence type="ECO:0000256" key="1">
    <source>
        <dbReference type="SAM" id="Coils"/>
    </source>
</evidence>
<name>A0ABW5T688_9FLAO</name>
<keyword evidence="2" id="KW-0472">Membrane</keyword>
<evidence type="ECO:0000256" key="2">
    <source>
        <dbReference type="SAM" id="Phobius"/>
    </source>
</evidence>
<keyword evidence="2" id="KW-0812">Transmembrane</keyword>
<reference evidence="4" key="1">
    <citation type="journal article" date="2019" name="Int. J. Syst. Evol. Microbiol.">
        <title>The Global Catalogue of Microorganisms (GCM) 10K type strain sequencing project: providing services to taxonomists for standard genome sequencing and annotation.</title>
        <authorList>
            <consortium name="The Broad Institute Genomics Platform"/>
            <consortium name="The Broad Institute Genome Sequencing Center for Infectious Disease"/>
            <person name="Wu L."/>
            <person name="Ma J."/>
        </authorList>
    </citation>
    <scope>NUCLEOTIDE SEQUENCE [LARGE SCALE GENOMIC DNA]</scope>
    <source>
        <strain evidence="4">KCTC 42398</strain>
    </source>
</reference>
<gene>
    <name evidence="3" type="ORF">ACFSR8_00640</name>
</gene>
<sequence>MRQLFTILALITSILAIILSVLPVSNLAIFPAVAALVFGLLAFYFSKKTGRVKKIIQFTFFLTIIALALTTYKSIFTKTEMGNTEALVEKEETSKEEAIEELEELELDDINLDE</sequence>
<dbReference type="RefSeq" id="WP_380288001.1">
    <property type="nucleotide sequence ID" value="NZ_JBHULY010000003.1"/>
</dbReference>
<dbReference type="EMBL" id="JBHULY010000003">
    <property type="protein sequence ID" value="MFD2724705.1"/>
    <property type="molecule type" value="Genomic_DNA"/>
</dbReference>
<feature type="transmembrane region" description="Helical" evidence="2">
    <location>
        <begin position="26"/>
        <end position="46"/>
    </location>
</feature>
<evidence type="ECO:0000313" key="3">
    <source>
        <dbReference type="EMBL" id="MFD2724705.1"/>
    </source>
</evidence>
<keyword evidence="4" id="KW-1185">Reference proteome</keyword>
<evidence type="ECO:0000313" key="4">
    <source>
        <dbReference type="Proteomes" id="UP001597476"/>
    </source>
</evidence>
<keyword evidence="2" id="KW-1133">Transmembrane helix</keyword>
<protein>
    <submittedName>
        <fullName evidence="3">FUSC family protein</fullName>
    </submittedName>
</protein>
<keyword evidence="1" id="KW-0175">Coiled coil</keyword>
<comment type="caution">
    <text evidence="3">The sequence shown here is derived from an EMBL/GenBank/DDBJ whole genome shotgun (WGS) entry which is preliminary data.</text>
</comment>